<keyword evidence="2" id="KW-0479">Metal-binding</keyword>
<dbReference type="PIRSF" id="PIRSF006232">
    <property type="entry name" value="Pirin"/>
    <property type="match status" value="1"/>
</dbReference>
<keyword evidence="2" id="KW-0408">Iron</keyword>
<sequence length="243" mass="27496">MKIIRASEKHTHGNHLFQISILYPGTKLNNKDTGFLSIGRIDHASFKPPGLVPMHPHRDDEILSYMRSGKMVHRDSTGQEEHLNNGYMMLMNAGSGISHEERAEEDVEMLQIFMRPSENDLPPMVQFHQFANVYSENAWRLIAGSHPDAPLKLRVDTNISDVRLREDTSIEVPDNKDDSVYFLYCFNGNIEIGNELLTKGDSVVLGDNVFIKAKSDSDLILFEIKKDAQYSDEGMFSGNKLAL</sequence>
<keyword evidence="7" id="KW-1185">Reference proteome</keyword>
<feature type="domain" description="Pirin N-terminal" evidence="4">
    <location>
        <begin position="52"/>
        <end position="112"/>
    </location>
</feature>
<reference evidence="7" key="1">
    <citation type="submission" date="2014-04" db="EMBL/GenBank/DDBJ databases">
        <title>Whole-Genome optical mapping and complete genome sequence of Sphingobacterium deserti sp. nov., a new spaces isolated from desert in the west of China.</title>
        <authorList>
            <person name="Teng C."/>
            <person name="Zhou Z."/>
            <person name="Li X."/>
            <person name="Chen M."/>
            <person name="Lin M."/>
            <person name="Wang L."/>
            <person name="Su S."/>
            <person name="Zhang C."/>
            <person name="Zhang W."/>
        </authorList>
    </citation>
    <scope>NUCLEOTIDE SEQUENCE [LARGE SCALE GENOMIC DNA]</scope>
    <source>
        <strain evidence="7">ACCC05744</strain>
    </source>
</reference>
<dbReference type="InterPro" id="IPR012093">
    <property type="entry name" value="Pirin"/>
</dbReference>
<evidence type="ECO:0000313" key="7">
    <source>
        <dbReference type="Proteomes" id="UP000031802"/>
    </source>
</evidence>
<dbReference type="Pfam" id="PF17954">
    <property type="entry name" value="Pirin_C_2"/>
    <property type="match status" value="1"/>
</dbReference>
<name>A0A0B8T6A3_9SPHI</name>
<dbReference type="InterPro" id="IPR041602">
    <property type="entry name" value="Quercetinase_C"/>
</dbReference>
<dbReference type="STRING" id="1229276.DI53_2769"/>
<dbReference type="SUPFAM" id="SSF51182">
    <property type="entry name" value="RmlC-like cupins"/>
    <property type="match status" value="1"/>
</dbReference>
<organism evidence="6 7">
    <name type="scientific">Sphingobacterium deserti</name>
    <dbReference type="NCBI Taxonomy" id="1229276"/>
    <lineage>
        <taxon>Bacteria</taxon>
        <taxon>Pseudomonadati</taxon>
        <taxon>Bacteroidota</taxon>
        <taxon>Sphingobacteriia</taxon>
        <taxon>Sphingobacteriales</taxon>
        <taxon>Sphingobacteriaceae</taxon>
        <taxon>Sphingobacterium</taxon>
    </lineage>
</organism>
<dbReference type="Pfam" id="PF02678">
    <property type="entry name" value="Pirin"/>
    <property type="match status" value="1"/>
</dbReference>
<feature type="binding site" evidence="2">
    <location>
        <position position="57"/>
    </location>
    <ligand>
        <name>Fe cation</name>
        <dbReference type="ChEBI" id="CHEBI:24875"/>
    </ligand>
</feature>
<feature type="domain" description="Quercetin 2,3-dioxygenase C-terminal cupin" evidence="5">
    <location>
        <begin position="148"/>
        <end position="224"/>
    </location>
</feature>
<accession>A0A0B8T6A3</accession>
<evidence type="ECO:0000259" key="5">
    <source>
        <dbReference type="Pfam" id="PF17954"/>
    </source>
</evidence>
<proteinExistence type="inferred from homology"/>
<comment type="caution">
    <text evidence="6">The sequence shown here is derived from an EMBL/GenBank/DDBJ whole genome shotgun (WGS) entry which is preliminary data.</text>
</comment>
<dbReference type="PANTHER" id="PTHR43212">
    <property type="entry name" value="QUERCETIN 2,3-DIOXYGENASE"/>
    <property type="match status" value="1"/>
</dbReference>
<dbReference type="InterPro" id="IPR003829">
    <property type="entry name" value="Pirin_N_dom"/>
</dbReference>
<evidence type="ECO:0000259" key="4">
    <source>
        <dbReference type="Pfam" id="PF02678"/>
    </source>
</evidence>
<dbReference type="EMBL" id="JJMU01000051">
    <property type="protein sequence ID" value="KGE13484.1"/>
    <property type="molecule type" value="Genomic_DNA"/>
</dbReference>
<comment type="similarity">
    <text evidence="1 3">Belongs to the pirin family.</text>
</comment>
<gene>
    <name evidence="6" type="ORF">DI53_2769</name>
</gene>
<evidence type="ECO:0000256" key="2">
    <source>
        <dbReference type="PIRSR" id="PIRSR006232-1"/>
    </source>
</evidence>
<dbReference type="AlphaFoldDB" id="A0A0B8T6A3"/>
<dbReference type="InterPro" id="IPR011051">
    <property type="entry name" value="RmlC_Cupin_sf"/>
</dbReference>
<evidence type="ECO:0000313" key="6">
    <source>
        <dbReference type="EMBL" id="KGE13484.1"/>
    </source>
</evidence>
<evidence type="ECO:0000256" key="1">
    <source>
        <dbReference type="ARBA" id="ARBA00008416"/>
    </source>
</evidence>
<evidence type="ECO:0000256" key="3">
    <source>
        <dbReference type="RuleBase" id="RU003457"/>
    </source>
</evidence>
<dbReference type="RefSeq" id="WP_037500589.1">
    <property type="nucleotide sequence ID" value="NZ_JJMU01000051.1"/>
</dbReference>
<feature type="binding site" evidence="2">
    <location>
        <position position="101"/>
    </location>
    <ligand>
        <name>Fe cation</name>
        <dbReference type="ChEBI" id="CHEBI:24875"/>
    </ligand>
</feature>
<dbReference type="OrthoDB" id="9780903at2"/>
<reference evidence="6 7" key="2">
    <citation type="journal article" date="2015" name="PLoS ONE">
        <title>Whole-Genome Optical Mapping and Finished Genome Sequence of Sphingobacterium deserti sp. nov., a New Species Isolated from the Western Desert of China.</title>
        <authorList>
            <person name="Teng C."/>
            <person name="Zhou Z."/>
            <person name="Molnar I."/>
            <person name="Li X."/>
            <person name="Tang R."/>
            <person name="Chen M."/>
            <person name="Wang L."/>
            <person name="Su S."/>
            <person name="Zhang W."/>
            <person name="Lin M."/>
        </authorList>
    </citation>
    <scope>NUCLEOTIDE SEQUENCE [LARGE SCALE GENOMIC DNA]</scope>
    <source>
        <strain evidence="7">ACCC05744</strain>
    </source>
</reference>
<comment type="cofactor">
    <cofactor evidence="2">
        <name>Fe cation</name>
        <dbReference type="ChEBI" id="CHEBI:24875"/>
    </cofactor>
    <text evidence="2">Binds 1 Fe cation per subunit.</text>
</comment>
<dbReference type="PANTHER" id="PTHR43212:SF3">
    <property type="entry name" value="QUERCETIN 2,3-DIOXYGENASE"/>
    <property type="match status" value="1"/>
</dbReference>
<protein>
    <submittedName>
        <fullName evidence="6">Pirin family protein</fullName>
    </submittedName>
</protein>
<dbReference type="GO" id="GO:0046872">
    <property type="term" value="F:metal ion binding"/>
    <property type="evidence" value="ECO:0007669"/>
    <property type="project" value="UniProtKB-KW"/>
</dbReference>
<dbReference type="Gene3D" id="2.60.120.10">
    <property type="entry name" value="Jelly Rolls"/>
    <property type="match status" value="2"/>
</dbReference>
<dbReference type="eggNOG" id="COG1741">
    <property type="taxonomic scope" value="Bacteria"/>
</dbReference>
<dbReference type="InterPro" id="IPR014710">
    <property type="entry name" value="RmlC-like_jellyroll"/>
</dbReference>
<feature type="binding site" evidence="2">
    <location>
        <position position="55"/>
    </location>
    <ligand>
        <name>Fe cation</name>
        <dbReference type="ChEBI" id="CHEBI:24875"/>
    </ligand>
</feature>
<dbReference type="Proteomes" id="UP000031802">
    <property type="component" value="Unassembled WGS sequence"/>
</dbReference>
<dbReference type="PATRIC" id="fig|1229276.3.peg.2857"/>
<feature type="binding site" evidence="2">
    <location>
        <position position="99"/>
    </location>
    <ligand>
        <name>Fe cation</name>
        <dbReference type="ChEBI" id="CHEBI:24875"/>
    </ligand>
</feature>